<sequence>MIFVLFLGTSQFELIWRQRFSFMTIIYLCMRYIGILYSVIAIFSNLPSVSLTNTVVIMINRLYAMYQRSRKILIFLVITFLAVTITSIVMVIIQSSQIVWDEVVISGAHHCTVKGGNPHVIAETWILNTVWEVLALCFALWIAAKHFLELQRSSTGRRIVDCFVMLIKTHVLYFAAFAAVSFFNIGLLSPKISVPFPVGLDIYDGILRIVSLIQMFVLGPRLILSAREYLTKATVNSDEGTCMTTIVFVGPLPASSVGCV</sequence>
<feature type="transmembrane region" description="Helical" evidence="1">
    <location>
        <begin position="165"/>
        <end position="185"/>
    </location>
</feature>
<evidence type="ECO:0000256" key="1">
    <source>
        <dbReference type="SAM" id="Phobius"/>
    </source>
</evidence>
<dbReference type="InParanoid" id="A0A1B7MJJ6"/>
<feature type="transmembrane region" description="Helical" evidence="1">
    <location>
        <begin position="205"/>
        <end position="224"/>
    </location>
</feature>
<keyword evidence="1" id="KW-1133">Transmembrane helix</keyword>
<accession>A0A1B7MJJ6</accession>
<feature type="transmembrane region" description="Helical" evidence="1">
    <location>
        <begin position="20"/>
        <end position="43"/>
    </location>
</feature>
<organism evidence="2 3">
    <name type="scientific">Rhizopogon vinicolor AM-OR11-026</name>
    <dbReference type="NCBI Taxonomy" id="1314800"/>
    <lineage>
        <taxon>Eukaryota</taxon>
        <taxon>Fungi</taxon>
        <taxon>Dikarya</taxon>
        <taxon>Basidiomycota</taxon>
        <taxon>Agaricomycotina</taxon>
        <taxon>Agaricomycetes</taxon>
        <taxon>Agaricomycetidae</taxon>
        <taxon>Boletales</taxon>
        <taxon>Suillineae</taxon>
        <taxon>Rhizopogonaceae</taxon>
        <taxon>Rhizopogon</taxon>
    </lineage>
</organism>
<keyword evidence="3" id="KW-1185">Reference proteome</keyword>
<gene>
    <name evidence="2" type="ORF">K503DRAFT_577291</name>
</gene>
<reference evidence="2 3" key="1">
    <citation type="submission" date="2016-06" db="EMBL/GenBank/DDBJ databases">
        <title>Comparative genomics of the ectomycorrhizal sister species Rhizopogon vinicolor and Rhizopogon vesiculosus (Basidiomycota: Boletales) reveals a divergence of the mating type B locus.</title>
        <authorList>
            <consortium name="DOE Joint Genome Institute"/>
            <person name="Mujic A.B."/>
            <person name="Kuo A."/>
            <person name="Tritt A."/>
            <person name="Lipzen A."/>
            <person name="Chen C."/>
            <person name="Johnson J."/>
            <person name="Sharma A."/>
            <person name="Barry K."/>
            <person name="Grigoriev I.V."/>
            <person name="Spatafora J.W."/>
        </authorList>
    </citation>
    <scope>NUCLEOTIDE SEQUENCE [LARGE SCALE GENOMIC DNA]</scope>
    <source>
        <strain evidence="2 3">AM-OR11-026</strain>
    </source>
</reference>
<feature type="transmembrane region" description="Helical" evidence="1">
    <location>
        <begin position="125"/>
        <end position="144"/>
    </location>
</feature>
<keyword evidence="1" id="KW-0812">Transmembrane</keyword>
<evidence type="ECO:0000313" key="2">
    <source>
        <dbReference type="EMBL" id="OAX32773.1"/>
    </source>
</evidence>
<protein>
    <submittedName>
        <fullName evidence="2">Uncharacterized protein</fullName>
    </submittedName>
</protein>
<dbReference type="EMBL" id="KV448919">
    <property type="protein sequence ID" value="OAX32773.1"/>
    <property type="molecule type" value="Genomic_DNA"/>
</dbReference>
<dbReference type="Proteomes" id="UP000092154">
    <property type="component" value="Unassembled WGS sequence"/>
</dbReference>
<evidence type="ECO:0000313" key="3">
    <source>
        <dbReference type="Proteomes" id="UP000092154"/>
    </source>
</evidence>
<proteinExistence type="predicted"/>
<feature type="transmembrane region" description="Helical" evidence="1">
    <location>
        <begin position="49"/>
        <end position="66"/>
    </location>
</feature>
<dbReference type="AlphaFoldDB" id="A0A1B7MJJ6"/>
<dbReference type="OrthoDB" id="2682522at2759"/>
<name>A0A1B7MJJ6_9AGAM</name>
<keyword evidence="1" id="KW-0472">Membrane</keyword>
<feature type="transmembrane region" description="Helical" evidence="1">
    <location>
        <begin position="73"/>
        <end position="93"/>
    </location>
</feature>